<evidence type="ECO:0000256" key="3">
    <source>
        <dbReference type="ARBA" id="ARBA00022729"/>
    </source>
</evidence>
<sequence length="346" mass="38336">MGFLKSRLLLKGFAAILSVVLVISLMGCADKSDVKTTQTKESSENAKRMPESMTKVNLGLTTSRNISYLPYYVAIKKGYFQKYNLDVKPIFVQGGVLALRGLQSGDFQIITTLPESVITGVSEGANVKLIGTLDIQSMFSIYVTKNINDTKDLKGKTAASMVPGNGMDLQLQYWLKKQGLEPNKDIRIIYSGDNAERLQVLQQGRAEVTILSSPTDLKADELGLNRFALMRDELKTYNHNMIAASGDQIKNKPEVIYAFMAVLADAMTFTKDKANRDEVIKIAMDELQMTKADAEKSFEFVLPALADKGKMNIEGVKWAIDTVKETGALKTDISLDKVVDERFYAK</sequence>
<comment type="caution">
    <text evidence="5">The sequence shown here is derived from an EMBL/GenBank/DDBJ whole genome shotgun (WGS) entry which is preliminary data.</text>
</comment>
<evidence type="ECO:0000259" key="4">
    <source>
        <dbReference type="Pfam" id="PF09084"/>
    </source>
</evidence>
<comment type="similarity">
    <text evidence="2">Belongs to the bacterial solute-binding protein SsuA/TauA family.</text>
</comment>
<dbReference type="InterPro" id="IPR015168">
    <property type="entry name" value="SsuA/THI5"/>
</dbReference>
<dbReference type="RefSeq" id="WP_268614172.1">
    <property type="nucleotide sequence ID" value="NZ_JAMDMX010000017.1"/>
</dbReference>
<dbReference type="PROSITE" id="PS51257">
    <property type="entry name" value="PROKAR_LIPOPROTEIN"/>
    <property type="match status" value="1"/>
</dbReference>
<dbReference type="PANTHER" id="PTHR30024:SF47">
    <property type="entry name" value="TAURINE-BINDING PERIPLASMIC PROTEIN"/>
    <property type="match status" value="1"/>
</dbReference>
<name>A0ABT4G8Z2_9BACL</name>
<reference evidence="5 6" key="1">
    <citation type="submission" date="2022-05" db="EMBL/GenBank/DDBJ databases">
        <title>Genome Sequencing of Bee-Associated Microbes.</title>
        <authorList>
            <person name="Dunlap C."/>
        </authorList>
    </citation>
    <scope>NUCLEOTIDE SEQUENCE [LARGE SCALE GENOMIC DNA]</scope>
    <source>
        <strain evidence="5 6">NRRL B-14421</strain>
    </source>
</reference>
<dbReference type="EMBL" id="JAMDMX010000017">
    <property type="protein sequence ID" value="MCY9692651.1"/>
    <property type="molecule type" value="Genomic_DNA"/>
</dbReference>
<dbReference type="Gene3D" id="3.40.190.10">
    <property type="entry name" value="Periplasmic binding protein-like II"/>
    <property type="match status" value="2"/>
</dbReference>
<evidence type="ECO:0000256" key="1">
    <source>
        <dbReference type="ARBA" id="ARBA00004418"/>
    </source>
</evidence>
<keyword evidence="6" id="KW-1185">Reference proteome</keyword>
<proteinExistence type="inferred from homology"/>
<evidence type="ECO:0000313" key="5">
    <source>
        <dbReference type="EMBL" id="MCY9692651.1"/>
    </source>
</evidence>
<dbReference type="Proteomes" id="UP001527099">
    <property type="component" value="Unassembled WGS sequence"/>
</dbReference>
<evidence type="ECO:0000256" key="2">
    <source>
        <dbReference type="ARBA" id="ARBA00010742"/>
    </source>
</evidence>
<organism evidence="5 6">
    <name type="scientific">Paenibacillus alginolyticus</name>
    <dbReference type="NCBI Taxonomy" id="59839"/>
    <lineage>
        <taxon>Bacteria</taxon>
        <taxon>Bacillati</taxon>
        <taxon>Bacillota</taxon>
        <taxon>Bacilli</taxon>
        <taxon>Bacillales</taxon>
        <taxon>Paenibacillaceae</taxon>
        <taxon>Paenibacillus</taxon>
    </lineage>
</organism>
<dbReference type="SUPFAM" id="SSF53850">
    <property type="entry name" value="Periplasmic binding protein-like II"/>
    <property type="match status" value="1"/>
</dbReference>
<comment type="subcellular location">
    <subcellularLocation>
        <location evidence="1">Periplasm</location>
    </subcellularLocation>
</comment>
<dbReference type="PANTHER" id="PTHR30024">
    <property type="entry name" value="ALIPHATIC SULFONATES-BINDING PROTEIN-RELATED"/>
    <property type="match status" value="1"/>
</dbReference>
<evidence type="ECO:0000313" key="6">
    <source>
        <dbReference type="Proteomes" id="UP001527099"/>
    </source>
</evidence>
<feature type="domain" description="SsuA/THI5-like" evidence="4">
    <location>
        <begin position="66"/>
        <end position="271"/>
    </location>
</feature>
<gene>
    <name evidence="5" type="ORF">M5X19_07040</name>
</gene>
<dbReference type="Pfam" id="PF09084">
    <property type="entry name" value="NMT1"/>
    <property type="match status" value="1"/>
</dbReference>
<keyword evidence="3" id="KW-0732">Signal</keyword>
<protein>
    <submittedName>
        <fullName evidence="5">ABC transporter substrate-binding protein</fullName>
    </submittedName>
</protein>
<accession>A0ABT4G8Z2</accession>